<protein>
    <recommendedName>
        <fullName evidence="3">Extradiol ring-cleavage dioxygenase LigAB LigA subunit domain-containing protein</fullName>
    </recommendedName>
</protein>
<dbReference type="SUPFAM" id="SSF48076">
    <property type="entry name" value="LigA subunit of an aromatic-ring-opening dioxygenase LigAB"/>
    <property type="match status" value="1"/>
</dbReference>
<dbReference type="Gene3D" id="1.10.700.10">
    <property type="entry name" value="Dioxygenase LigAB, LigA subunit"/>
    <property type="match status" value="1"/>
</dbReference>
<dbReference type="EMBL" id="BMII01000049">
    <property type="protein sequence ID" value="GGB75084.1"/>
    <property type="molecule type" value="Genomic_DNA"/>
</dbReference>
<gene>
    <name evidence="1" type="ORF">GCM10011607_39290</name>
</gene>
<reference evidence="2" key="1">
    <citation type="journal article" date="2019" name="Int. J. Syst. Evol. Microbiol.">
        <title>The Global Catalogue of Microorganisms (GCM) 10K type strain sequencing project: providing services to taxonomists for standard genome sequencing and annotation.</title>
        <authorList>
            <consortium name="The Broad Institute Genomics Platform"/>
            <consortium name="The Broad Institute Genome Sequencing Center for Infectious Disease"/>
            <person name="Wu L."/>
            <person name="Ma J."/>
        </authorList>
    </citation>
    <scope>NUCLEOTIDE SEQUENCE [LARGE SCALE GENOMIC DNA]</scope>
    <source>
        <strain evidence="2">CGMCC 1.15339</strain>
    </source>
</reference>
<keyword evidence="2" id="KW-1185">Reference proteome</keyword>
<sequence length="89" mass="10358">MSIYTIERVLWDLQDSNEKSALYRNDPDEILENYSLTPDELSILSKMNIEAMVTLGVDQMLMFMTWQAINGPQGIPEYMQRLNNINNNN</sequence>
<evidence type="ECO:0000313" key="1">
    <source>
        <dbReference type="EMBL" id="GGB75084.1"/>
    </source>
</evidence>
<evidence type="ECO:0000313" key="2">
    <source>
        <dbReference type="Proteomes" id="UP000617555"/>
    </source>
</evidence>
<comment type="caution">
    <text evidence="1">The sequence shown here is derived from an EMBL/GenBank/DDBJ whole genome shotgun (WGS) entry which is preliminary data.</text>
</comment>
<proteinExistence type="predicted"/>
<dbReference type="InterPro" id="IPR036622">
    <property type="entry name" value="LigA_sf"/>
</dbReference>
<organism evidence="1 2">
    <name type="scientific">Shewanella inventionis</name>
    <dbReference type="NCBI Taxonomy" id="1738770"/>
    <lineage>
        <taxon>Bacteria</taxon>
        <taxon>Pseudomonadati</taxon>
        <taxon>Pseudomonadota</taxon>
        <taxon>Gammaproteobacteria</taxon>
        <taxon>Alteromonadales</taxon>
        <taxon>Shewanellaceae</taxon>
        <taxon>Shewanella</taxon>
    </lineage>
</organism>
<accession>A0ABQ1JUM8</accession>
<evidence type="ECO:0008006" key="3">
    <source>
        <dbReference type="Google" id="ProtNLM"/>
    </source>
</evidence>
<dbReference type="Proteomes" id="UP000617555">
    <property type="component" value="Unassembled WGS sequence"/>
</dbReference>
<name>A0ABQ1JUM8_9GAMM</name>
<dbReference type="RefSeq" id="WP_188740993.1">
    <property type="nucleotide sequence ID" value="NZ_BMII01000049.1"/>
</dbReference>